<dbReference type="GO" id="GO:0005524">
    <property type="term" value="F:ATP binding"/>
    <property type="evidence" value="ECO:0007669"/>
    <property type="project" value="InterPro"/>
</dbReference>
<dbReference type="GeneID" id="28249256"/>
<dbReference type="SUPFAM" id="SSF52540">
    <property type="entry name" value="P-loop containing nucleoside triphosphate hydrolases"/>
    <property type="match status" value="1"/>
</dbReference>
<sequence>MSKAPLRTLRNSEFFSLYKTLLTQGELSVSQAETLLTAAVVFLNHENRHINALGYRIVVMYANMTGDYIPLYDVAIGKGFMPIVNNIQETLMEGDDGGHFFPEYFSSLLNLYKVDDAVFTETQLDLGNFFNEHKQDDVTVTAPTSYGKSELISGFCNQNPQSKICVLVPTKALLAQTKQRLLKKLSVDDNRAIITHAEMFQGGDQKFIAVLTQERLLRFFIKHPQVDFDVIFVDEAHNLLGQDPRALLLAKVIILQKQRNPDARVKYLTPFLVDEKNLQLRYTEIEPADYKVGESLKTERYYIVDCREGDAVHLYDQYFDKFVKCGEDIFHDELKFISHFSSSKNIIFFNLPKKIEKFLRSFLPINKDIESDRIDRVCKSISDFLHSDYLLVEGLRKGVLYHHGSVPDIVKLYIERAYTEIPEIKHIVCNSTLLEGVNIPAEKMFILENKKGPSNLTKSQFRNLVGRVCRFSEIFDQDAANMKMLEPEIYLIGTSEYLGSQANLRKFIKTVAQVDLKIQDEVENVLLEESVIEQDDEDRKREADEFLENVLPGTTGLEVSHATTPAGRACFLNNISEVDVLIHESQIQEKLEVLDARLETSNEVLAMIADAFIPFLKDGSAFDILRRLKEKNAQTFYAMLIDWKIRGASYAEMIQNFLRYWEEIDSDEVFVGKWGEFAREGSFRPSWVNISEKSHSEQVILAIVRIKEEQDFVDNHLLKYVELFNDLEMVDADLYLKIKYGTTNNAKIRLMNLGVNSSLAGKLIDDYVDFVNIQPDNGSIDLLPELIDRMRENGENEILIFEAGLHLGLTHSF</sequence>
<name>A0A1B1A156_9RHOB</name>
<evidence type="ECO:0000313" key="2">
    <source>
        <dbReference type="EMBL" id="ANP40207.1"/>
    </source>
</evidence>
<dbReference type="Proteomes" id="UP000013243">
    <property type="component" value="Chromosome"/>
</dbReference>
<dbReference type="SMART" id="SM00487">
    <property type="entry name" value="DEXDc"/>
    <property type="match status" value="1"/>
</dbReference>
<dbReference type="InterPro" id="IPR027417">
    <property type="entry name" value="P-loop_NTPase"/>
</dbReference>
<evidence type="ECO:0000313" key="3">
    <source>
        <dbReference type="Proteomes" id="UP000013243"/>
    </source>
</evidence>
<dbReference type="PROSITE" id="PS51192">
    <property type="entry name" value="HELICASE_ATP_BIND_1"/>
    <property type="match status" value="1"/>
</dbReference>
<reference evidence="2 3" key="1">
    <citation type="journal article" date="2016" name="ISME J.">
        <title>Global occurrence and heterogeneity of the Roseobacter-clade species Ruegeria mobilis.</title>
        <authorList>
            <person name="Sonnenschein E."/>
            <person name="Gram L."/>
        </authorList>
    </citation>
    <scope>NUCLEOTIDE SEQUENCE [LARGE SCALE GENOMIC DNA]</scope>
    <source>
        <strain evidence="2 3">F1926</strain>
    </source>
</reference>
<feature type="domain" description="Helicase ATP-binding" evidence="1">
    <location>
        <begin position="129"/>
        <end position="271"/>
    </location>
</feature>
<proteinExistence type="predicted"/>
<dbReference type="RefSeq" id="WP_005624125.1">
    <property type="nucleotide sequence ID" value="NZ_CP015230.1"/>
</dbReference>
<dbReference type="AlphaFoldDB" id="A0A1B1A156"/>
<accession>A0A1B1A156</accession>
<protein>
    <recommendedName>
        <fullName evidence="1">Helicase ATP-binding domain-containing protein</fullName>
    </recommendedName>
</protein>
<evidence type="ECO:0000259" key="1">
    <source>
        <dbReference type="PROSITE" id="PS51192"/>
    </source>
</evidence>
<dbReference type="InterPro" id="IPR014001">
    <property type="entry name" value="Helicase_ATP-bd"/>
</dbReference>
<organism evidence="2 3">
    <name type="scientific">Tritonibacter mobilis F1926</name>
    <dbReference type="NCBI Taxonomy" id="1265309"/>
    <lineage>
        <taxon>Bacteria</taxon>
        <taxon>Pseudomonadati</taxon>
        <taxon>Pseudomonadota</taxon>
        <taxon>Alphaproteobacteria</taxon>
        <taxon>Rhodobacterales</taxon>
        <taxon>Paracoccaceae</taxon>
        <taxon>Tritonibacter</taxon>
    </lineage>
</organism>
<dbReference type="Pfam" id="PF00270">
    <property type="entry name" value="DEAD"/>
    <property type="match status" value="1"/>
</dbReference>
<dbReference type="InterPro" id="IPR011545">
    <property type="entry name" value="DEAD/DEAH_box_helicase_dom"/>
</dbReference>
<dbReference type="KEGG" id="rmb:K529_005450"/>
<dbReference type="STRING" id="1265309.K529_005450"/>
<dbReference type="OrthoDB" id="9815222at2"/>
<dbReference type="GO" id="GO:0003676">
    <property type="term" value="F:nucleic acid binding"/>
    <property type="evidence" value="ECO:0007669"/>
    <property type="project" value="InterPro"/>
</dbReference>
<gene>
    <name evidence="2" type="ORF">K529_005450</name>
</gene>
<dbReference type="Gene3D" id="3.40.50.300">
    <property type="entry name" value="P-loop containing nucleotide triphosphate hydrolases"/>
    <property type="match status" value="2"/>
</dbReference>
<dbReference type="EMBL" id="CP015230">
    <property type="protein sequence ID" value="ANP40207.1"/>
    <property type="molecule type" value="Genomic_DNA"/>
</dbReference>